<evidence type="ECO:0008006" key="3">
    <source>
        <dbReference type="Google" id="ProtNLM"/>
    </source>
</evidence>
<dbReference type="InterPro" id="IPR004242">
    <property type="entry name" value="Transposase_21"/>
</dbReference>
<dbReference type="Pfam" id="PF02992">
    <property type="entry name" value="Transposase_21"/>
    <property type="match status" value="1"/>
</dbReference>
<keyword evidence="2" id="KW-1185">Reference proteome</keyword>
<dbReference type="Gene3D" id="3.40.395.10">
    <property type="entry name" value="Adenoviral Proteinase, Chain A"/>
    <property type="match status" value="1"/>
</dbReference>
<dbReference type="Proteomes" id="UP000075243">
    <property type="component" value="Unassembled WGS sequence"/>
</dbReference>
<organism evidence="1 2">
    <name type="scientific">Cajanus cajan</name>
    <name type="common">Pigeon pea</name>
    <name type="synonym">Cajanus indicus</name>
    <dbReference type="NCBI Taxonomy" id="3821"/>
    <lineage>
        <taxon>Eukaryota</taxon>
        <taxon>Viridiplantae</taxon>
        <taxon>Streptophyta</taxon>
        <taxon>Embryophyta</taxon>
        <taxon>Tracheophyta</taxon>
        <taxon>Spermatophyta</taxon>
        <taxon>Magnoliopsida</taxon>
        <taxon>eudicotyledons</taxon>
        <taxon>Gunneridae</taxon>
        <taxon>Pentapetalae</taxon>
        <taxon>rosids</taxon>
        <taxon>fabids</taxon>
        <taxon>Fabales</taxon>
        <taxon>Fabaceae</taxon>
        <taxon>Papilionoideae</taxon>
        <taxon>50 kb inversion clade</taxon>
        <taxon>NPAAA clade</taxon>
        <taxon>indigoferoid/millettioid clade</taxon>
        <taxon>Phaseoleae</taxon>
        <taxon>Cajanus</taxon>
    </lineage>
</organism>
<dbReference type="AlphaFoldDB" id="A0A151R5D4"/>
<dbReference type="InterPro" id="IPR038765">
    <property type="entry name" value="Papain-like_cys_pep_sf"/>
</dbReference>
<dbReference type="Gramene" id="C.cajan_39231.t">
    <property type="protein sequence ID" value="C.cajan_39231.t"/>
    <property type="gene ID" value="C.cajan_39231"/>
</dbReference>
<proteinExistence type="predicted"/>
<dbReference type="EMBL" id="KQ484064">
    <property type="protein sequence ID" value="KYP37824.1"/>
    <property type="molecule type" value="Genomic_DNA"/>
</dbReference>
<evidence type="ECO:0000313" key="1">
    <source>
        <dbReference type="EMBL" id="KYP37824.1"/>
    </source>
</evidence>
<protein>
    <recommendedName>
        <fullName evidence="3">Ubiquitin-like protease family profile domain-containing protein</fullName>
    </recommendedName>
</protein>
<name>A0A151R5D4_CAJCA</name>
<dbReference type="PANTHER" id="PTHR33018">
    <property type="entry name" value="OS10G0338966 PROTEIN-RELATED"/>
    <property type="match status" value="1"/>
</dbReference>
<reference evidence="1" key="1">
    <citation type="journal article" date="2012" name="Nat. Biotechnol.">
        <title>Draft genome sequence of pigeonpea (Cajanus cajan), an orphan legume crop of resource-poor farmers.</title>
        <authorList>
            <person name="Varshney R.K."/>
            <person name="Chen W."/>
            <person name="Li Y."/>
            <person name="Bharti A.K."/>
            <person name="Saxena R.K."/>
            <person name="Schlueter J.A."/>
            <person name="Donoghue M.T."/>
            <person name="Azam S."/>
            <person name="Fan G."/>
            <person name="Whaley A.M."/>
            <person name="Farmer A.D."/>
            <person name="Sheridan J."/>
            <person name="Iwata A."/>
            <person name="Tuteja R."/>
            <person name="Penmetsa R.V."/>
            <person name="Wu W."/>
            <person name="Upadhyaya H.D."/>
            <person name="Yang S.P."/>
            <person name="Shah T."/>
            <person name="Saxena K.B."/>
            <person name="Michael T."/>
            <person name="McCombie W.R."/>
            <person name="Yang B."/>
            <person name="Zhang G."/>
            <person name="Yang H."/>
            <person name="Wang J."/>
            <person name="Spillane C."/>
            <person name="Cook D.R."/>
            <person name="May G.D."/>
            <person name="Xu X."/>
            <person name="Jackson S.A."/>
        </authorList>
    </citation>
    <scope>NUCLEOTIDE SEQUENCE [LARGE SCALE GENOMIC DNA]</scope>
</reference>
<accession>A0A151R5D4</accession>
<sequence>MNLKAKYRWSDKSFTELLKLLKLMLPKDNTLPNRHYEAKKVLCPMGLQYKKIHACPNDCILYRKEFETLQKCPRYGLSRYKVKDGGDNRNCDGMLRYPADSPQWKKIDYLFLDFGSEARNLRLGLALDGMNPFVNLSTNHSSWPVFLSIYNFPPCDTNIFKSKMFSSVATKFRQHKSYLTSEWVHGKHKGKSLCDEYNIDPEEWEKFMKFKMTLLRRKKAQDIQKLNDTPHLLSRGGYELLVRNFTKSEIKRLKEEAIQSGASEDVVIDPPRLPPCHMLWKMARTKTSSEMTSESANQIANVLEEQSSQGSFIPEGCQDIVNTALGRSEHPGRVRIARAGVTIASLFGVNDHDFKLYISFQYIYELIQREMLNISIIRLWMLYLNQKIEELGHGDLYRFFEPQTIQKSGNKKAESQNYINERIKTSPKQIYLAPYVDQNHWKILVLCPINNVAIWFCSLHRKPNVQFKNLMKR</sequence>
<gene>
    <name evidence="1" type="ORF">KK1_040967</name>
</gene>
<evidence type="ECO:0000313" key="2">
    <source>
        <dbReference type="Proteomes" id="UP000075243"/>
    </source>
</evidence>
<dbReference type="PANTHER" id="PTHR33018:SF34">
    <property type="entry name" value="OS02G0472350 PROTEIN"/>
    <property type="match status" value="1"/>
</dbReference>
<dbReference type="SUPFAM" id="SSF54001">
    <property type="entry name" value="Cysteine proteinases"/>
    <property type="match status" value="1"/>
</dbReference>